<comment type="subcellular location">
    <subcellularLocation>
        <location evidence="1">Cell membrane</location>
    </subcellularLocation>
</comment>
<keyword evidence="12" id="KW-1185">Reference proteome</keyword>
<evidence type="ECO:0000313" key="12">
    <source>
        <dbReference type="Proteomes" id="UP001457282"/>
    </source>
</evidence>
<dbReference type="GO" id="GO:0004674">
    <property type="term" value="F:protein serine/threonine kinase activity"/>
    <property type="evidence" value="ECO:0007669"/>
    <property type="project" value="UniProtKB-EC"/>
</dbReference>
<evidence type="ECO:0000313" key="11">
    <source>
        <dbReference type="EMBL" id="KAK9913537.1"/>
    </source>
</evidence>
<feature type="binding site" evidence="8">
    <location>
        <position position="180"/>
    </location>
    <ligand>
        <name>ATP</name>
        <dbReference type="ChEBI" id="CHEBI:30616"/>
    </ligand>
</feature>
<comment type="caution">
    <text evidence="11">The sequence shown here is derived from an EMBL/GenBank/DDBJ whole genome shotgun (WGS) entry which is preliminary data.</text>
</comment>
<dbReference type="PROSITE" id="PS00107">
    <property type="entry name" value="PROTEIN_KINASE_ATP"/>
    <property type="match status" value="1"/>
</dbReference>
<evidence type="ECO:0000256" key="5">
    <source>
        <dbReference type="ARBA" id="ARBA00022741"/>
    </source>
</evidence>
<evidence type="ECO:0000256" key="4">
    <source>
        <dbReference type="ARBA" id="ARBA00022679"/>
    </source>
</evidence>
<evidence type="ECO:0000256" key="8">
    <source>
        <dbReference type="PROSITE-ProRule" id="PRU10141"/>
    </source>
</evidence>
<keyword evidence="5 8" id="KW-0547">Nucleotide-binding</keyword>
<evidence type="ECO:0000256" key="2">
    <source>
        <dbReference type="ARBA" id="ARBA00012513"/>
    </source>
</evidence>
<evidence type="ECO:0000256" key="6">
    <source>
        <dbReference type="ARBA" id="ARBA00022777"/>
    </source>
</evidence>
<dbReference type="InterPro" id="IPR001245">
    <property type="entry name" value="Ser-Thr/Tyr_kinase_cat_dom"/>
</dbReference>
<feature type="domain" description="Protein kinase" evidence="10">
    <location>
        <begin position="142"/>
        <end position="323"/>
    </location>
</feature>
<dbReference type="GO" id="GO:0005886">
    <property type="term" value="C:plasma membrane"/>
    <property type="evidence" value="ECO:0007669"/>
    <property type="project" value="UniProtKB-SubCell"/>
</dbReference>
<evidence type="ECO:0000256" key="1">
    <source>
        <dbReference type="ARBA" id="ARBA00004236"/>
    </source>
</evidence>
<feature type="compositionally biased region" description="Polar residues" evidence="9">
    <location>
        <begin position="33"/>
        <end position="43"/>
    </location>
</feature>
<dbReference type="Pfam" id="PF07714">
    <property type="entry name" value="PK_Tyr_Ser-Thr"/>
    <property type="match status" value="1"/>
</dbReference>
<dbReference type="Gene3D" id="1.10.510.10">
    <property type="entry name" value="Transferase(Phosphotransferase) domain 1"/>
    <property type="match status" value="1"/>
</dbReference>
<dbReference type="InterPro" id="IPR011009">
    <property type="entry name" value="Kinase-like_dom_sf"/>
</dbReference>
<dbReference type="FunFam" id="3.30.200.20:FF:000228">
    <property type="entry name" value="Serine/threonine-protein kinase BIK1"/>
    <property type="match status" value="1"/>
</dbReference>
<accession>A0AAW1W396</accession>
<reference evidence="11 12" key="1">
    <citation type="journal article" date="2023" name="G3 (Bethesda)">
        <title>A chromosome-length genome assembly and annotation of blackberry (Rubus argutus, cv. 'Hillquist').</title>
        <authorList>
            <person name="Bruna T."/>
            <person name="Aryal R."/>
            <person name="Dudchenko O."/>
            <person name="Sargent D.J."/>
            <person name="Mead D."/>
            <person name="Buti M."/>
            <person name="Cavallini A."/>
            <person name="Hytonen T."/>
            <person name="Andres J."/>
            <person name="Pham M."/>
            <person name="Weisz D."/>
            <person name="Mascagni F."/>
            <person name="Usai G."/>
            <person name="Natali L."/>
            <person name="Bassil N."/>
            <person name="Fernandez G.E."/>
            <person name="Lomsadze A."/>
            <person name="Armour M."/>
            <person name="Olukolu B."/>
            <person name="Poorten T."/>
            <person name="Britton C."/>
            <person name="Davik J."/>
            <person name="Ashrafi H."/>
            <person name="Aiden E.L."/>
            <person name="Borodovsky M."/>
            <person name="Worthington M."/>
        </authorList>
    </citation>
    <scope>NUCLEOTIDE SEQUENCE [LARGE SCALE GENOMIC DNA]</scope>
    <source>
        <strain evidence="11">PI 553951</strain>
    </source>
</reference>
<keyword evidence="7 8" id="KW-0067">ATP-binding</keyword>
<gene>
    <name evidence="11" type="ORF">M0R45_037350</name>
</gene>
<feature type="region of interest" description="Disordered" evidence="9">
    <location>
        <begin position="30"/>
        <end position="54"/>
    </location>
</feature>
<dbReference type="EC" id="2.7.11.1" evidence="2"/>
<dbReference type="InterPro" id="IPR050823">
    <property type="entry name" value="Plant_Ser_Thr_Prot_Kinase"/>
</dbReference>
<evidence type="ECO:0000256" key="3">
    <source>
        <dbReference type="ARBA" id="ARBA00022475"/>
    </source>
</evidence>
<evidence type="ECO:0000256" key="7">
    <source>
        <dbReference type="ARBA" id="ARBA00022840"/>
    </source>
</evidence>
<protein>
    <recommendedName>
        <fullName evidence="2">non-specific serine/threonine protein kinase</fullName>
        <ecNumber evidence="2">2.7.11.1</ecNumber>
    </recommendedName>
</protein>
<dbReference type="PROSITE" id="PS50011">
    <property type="entry name" value="PROTEIN_KINASE_DOM"/>
    <property type="match status" value="1"/>
</dbReference>
<keyword evidence="3" id="KW-1003">Cell membrane</keyword>
<keyword evidence="4" id="KW-0808">Transferase</keyword>
<organism evidence="11 12">
    <name type="scientific">Rubus argutus</name>
    <name type="common">Southern blackberry</name>
    <dbReference type="NCBI Taxonomy" id="59490"/>
    <lineage>
        <taxon>Eukaryota</taxon>
        <taxon>Viridiplantae</taxon>
        <taxon>Streptophyta</taxon>
        <taxon>Embryophyta</taxon>
        <taxon>Tracheophyta</taxon>
        <taxon>Spermatophyta</taxon>
        <taxon>Magnoliopsida</taxon>
        <taxon>eudicotyledons</taxon>
        <taxon>Gunneridae</taxon>
        <taxon>Pentapetalae</taxon>
        <taxon>rosids</taxon>
        <taxon>fabids</taxon>
        <taxon>Rosales</taxon>
        <taxon>Rosaceae</taxon>
        <taxon>Rosoideae</taxon>
        <taxon>Rosoideae incertae sedis</taxon>
        <taxon>Rubus</taxon>
    </lineage>
</organism>
<dbReference type="InterPro" id="IPR000719">
    <property type="entry name" value="Prot_kinase_dom"/>
</dbReference>
<keyword evidence="3" id="KW-0472">Membrane</keyword>
<dbReference type="Proteomes" id="UP001457282">
    <property type="component" value="Unassembled WGS sequence"/>
</dbReference>
<evidence type="ECO:0000256" key="9">
    <source>
        <dbReference type="SAM" id="MobiDB-lite"/>
    </source>
</evidence>
<dbReference type="InterPro" id="IPR017441">
    <property type="entry name" value="Protein_kinase_ATP_BS"/>
</dbReference>
<proteinExistence type="predicted"/>
<dbReference type="EMBL" id="JBEDUW010000007">
    <property type="protein sequence ID" value="KAK9913537.1"/>
    <property type="molecule type" value="Genomic_DNA"/>
</dbReference>
<dbReference type="AlphaFoldDB" id="A0AAW1W396"/>
<dbReference type="GO" id="GO:0005524">
    <property type="term" value="F:ATP binding"/>
    <property type="evidence" value="ECO:0007669"/>
    <property type="project" value="UniProtKB-UniRule"/>
</dbReference>
<keyword evidence="6" id="KW-0418">Kinase</keyword>
<dbReference type="SUPFAM" id="SSF56112">
    <property type="entry name" value="Protein kinase-like (PK-like)"/>
    <property type="match status" value="1"/>
</dbReference>
<dbReference type="PANTHER" id="PTHR45621">
    <property type="entry name" value="OS01G0588500 PROTEIN-RELATED"/>
    <property type="match status" value="1"/>
</dbReference>
<sequence>MSGGLRTSVKSDIIAKQVAEALEINTVREDETSTNVTGNSTAADSVVHPPPLSVSETSKASASYGFNVCDGNIPCLPMLSSAAKSMGTTTRAESPPHAGLNSNFKLSSVSVPSTPRIEGEILLTPTLKSFSFNELKKATRNFRFDLTVGEGVFGCVFRGWVNGNSLPAVKPGTGMDIAVKRLNQEGLQDHEEWLEEINYLEGCVHPNLVKLIGYCSQDDKRFLVYEFIPCGSLDNHLFGRGSYSQPLTWTVRMKISLGAAKVLAFFHSDEAKVIHRNFNSSMILLDSNYNAKLSSLGLAKDGPAGDRSHVSARVMGTIGLCSS</sequence>
<evidence type="ECO:0000259" key="10">
    <source>
        <dbReference type="PROSITE" id="PS50011"/>
    </source>
</evidence>
<name>A0AAW1W396_RUBAR</name>
<dbReference type="Gene3D" id="3.30.200.20">
    <property type="entry name" value="Phosphorylase Kinase, domain 1"/>
    <property type="match status" value="1"/>
</dbReference>